<proteinExistence type="predicted"/>
<accession>X1JFL9</accession>
<dbReference type="AlphaFoldDB" id="X1JFL9"/>
<reference evidence="1" key="1">
    <citation type="journal article" date="2014" name="Front. Microbiol.">
        <title>High frequency of phylogenetically diverse reductive dehalogenase-homologous genes in deep subseafloor sedimentary metagenomes.</title>
        <authorList>
            <person name="Kawai M."/>
            <person name="Futagami T."/>
            <person name="Toyoda A."/>
            <person name="Takaki Y."/>
            <person name="Nishi S."/>
            <person name="Hori S."/>
            <person name="Arai W."/>
            <person name="Tsubouchi T."/>
            <person name="Morono Y."/>
            <person name="Uchiyama I."/>
            <person name="Ito T."/>
            <person name="Fujiyama A."/>
            <person name="Inagaki F."/>
            <person name="Takami H."/>
        </authorList>
    </citation>
    <scope>NUCLEOTIDE SEQUENCE</scope>
    <source>
        <strain evidence="1">Expedition CK06-06</strain>
    </source>
</reference>
<name>X1JFL9_9ZZZZ</name>
<comment type="caution">
    <text evidence="1">The sequence shown here is derived from an EMBL/GenBank/DDBJ whole genome shotgun (WGS) entry which is preliminary data.</text>
</comment>
<dbReference type="EMBL" id="BARU01033535">
    <property type="protein sequence ID" value="GAH68543.1"/>
    <property type="molecule type" value="Genomic_DNA"/>
</dbReference>
<protein>
    <submittedName>
        <fullName evidence="1">Uncharacterized protein</fullName>
    </submittedName>
</protein>
<organism evidence="1">
    <name type="scientific">marine sediment metagenome</name>
    <dbReference type="NCBI Taxonomy" id="412755"/>
    <lineage>
        <taxon>unclassified sequences</taxon>
        <taxon>metagenomes</taxon>
        <taxon>ecological metagenomes</taxon>
    </lineage>
</organism>
<sequence length="67" mass="7308">MSITENIKALCEAVNKEANSLKALTGMAGHAWWTVVDPGYAKLKQMARVQANIILDRAQALRDAVPD</sequence>
<gene>
    <name evidence="1" type="ORF">S03H2_52753</name>
</gene>
<evidence type="ECO:0000313" key="1">
    <source>
        <dbReference type="EMBL" id="GAH68543.1"/>
    </source>
</evidence>